<protein>
    <submittedName>
        <fullName evidence="1">Uncharacterized protein</fullName>
    </submittedName>
</protein>
<gene>
    <name evidence="1" type="ORF">FHR38_001202</name>
</gene>
<reference evidence="1 2" key="1">
    <citation type="submission" date="2020-08" db="EMBL/GenBank/DDBJ databases">
        <title>Sequencing the genomes of 1000 actinobacteria strains.</title>
        <authorList>
            <person name="Klenk H.-P."/>
        </authorList>
    </citation>
    <scope>NUCLEOTIDE SEQUENCE [LARGE SCALE GENOMIC DNA]</scope>
    <source>
        <strain evidence="1 2">DSM 45886</strain>
    </source>
</reference>
<sequence length="63" mass="6776">MTPAATQTAARFRQQDLGRHLRLTVPARLTPFELLELLELAIRAGAPVVAARAPGTTRATLPT</sequence>
<proteinExistence type="predicted"/>
<evidence type="ECO:0000313" key="2">
    <source>
        <dbReference type="Proteomes" id="UP000578819"/>
    </source>
</evidence>
<accession>A0A7W7WNF5</accession>
<dbReference type="AlphaFoldDB" id="A0A7W7WNF5"/>
<dbReference type="EMBL" id="JACHJW010000001">
    <property type="protein sequence ID" value="MBB4957469.1"/>
    <property type="molecule type" value="Genomic_DNA"/>
</dbReference>
<evidence type="ECO:0000313" key="1">
    <source>
        <dbReference type="EMBL" id="MBB4957469.1"/>
    </source>
</evidence>
<keyword evidence="2" id="KW-1185">Reference proteome</keyword>
<name>A0A7W7WNF5_9ACTN</name>
<organism evidence="1 2">
    <name type="scientific">Micromonospora polyrhachis</name>
    <dbReference type="NCBI Taxonomy" id="1282883"/>
    <lineage>
        <taxon>Bacteria</taxon>
        <taxon>Bacillati</taxon>
        <taxon>Actinomycetota</taxon>
        <taxon>Actinomycetes</taxon>
        <taxon>Micromonosporales</taxon>
        <taxon>Micromonosporaceae</taxon>
        <taxon>Micromonospora</taxon>
    </lineage>
</organism>
<comment type="caution">
    <text evidence="1">The sequence shown here is derived from an EMBL/GenBank/DDBJ whole genome shotgun (WGS) entry which is preliminary data.</text>
</comment>
<dbReference type="Proteomes" id="UP000578819">
    <property type="component" value="Unassembled WGS sequence"/>
</dbReference>